<name>A0A9K3GR43_9EUKA</name>
<proteinExistence type="predicted"/>
<keyword evidence="3" id="KW-1185">Reference proteome</keyword>
<protein>
    <submittedName>
        <fullName evidence="2">Uncharacterized protein</fullName>
    </submittedName>
</protein>
<dbReference type="Proteomes" id="UP000265618">
    <property type="component" value="Unassembled WGS sequence"/>
</dbReference>
<dbReference type="AlphaFoldDB" id="A0A9K3GR43"/>
<evidence type="ECO:0000313" key="3">
    <source>
        <dbReference type="Proteomes" id="UP000265618"/>
    </source>
</evidence>
<feature type="region of interest" description="Disordered" evidence="1">
    <location>
        <begin position="17"/>
        <end position="123"/>
    </location>
</feature>
<accession>A0A9K3GR43</accession>
<feature type="compositionally biased region" description="Basic and acidic residues" evidence="1">
    <location>
        <begin position="32"/>
        <end position="47"/>
    </location>
</feature>
<evidence type="ECO:0000256" key="1">
    <source>
        <dbReference type="SAM" id="MobiDB-lite"/>
    </source>
</evidence>
<sequence length="123" mass="13357">MAKELLQAEIVHLKALIQAHQQPSPPLRKRAAREQSESEYPSEREGGSDTPPTKYPQAQSDTQTETEDDSSSTGCTTALRAETVTRAADTTETHKRATVAVATDPTSETESHESTDEDTEDSA</sequence>
<reference evidence="2 3" key="1">
    <citation type="journal article" date="2018" name="PLoS ONE">
        <title>The draft genome of Kipferlia bialata reveals reductive genome evolution in fornicate parasites.</title>
        <authorList>
            <person name="Tanifuji G."/>
            <person name="Takabayashi S."/>
            <person name="Kume K."/>
            <person name="Takagi M."/>
            <person name="Nakayama T."/>
            <person name="Kamikawa R."/>
            <person name="Inagaki Y."/>
            <person name="Hashimoto T."/>
        </authorList>
    </citation>
    <scope>NUCLEOTIDE SEQUENCE [LARGE SCALE GENOMIC DNA]</scope>
    <source>
        <strain evidence="2">NY0173</strain>
    </source>
</reference>
<gene>
    <name evidence="2" type="ORF">KIPB_016149</name>
</gene>
<feature type="non-terminal residue" evidence="2">
    <location>
        <position position="1"/>
    </location>
</feature>
<dbReference type="EMBL" id="BDIP01009614">
    <property type="protein sequence ID" value="GIQ92397.1"/>
    <property type="molecule type" value="Genomic_DNA"/>
</dbReference>
<organism evidence="2 3">
    <name type="scientific">Kipferlia bialata</name>
    <dbReference type="NCBI Taxonomy" id="797122"/>
    <lineage>
        <taxon>Eukaryota</taxon>
        <taxon>Metamonada</taxon>
        <taxon>Carpediemonas-like organisms</taxon>
        <taxon>Kipferlia</taxon>
    </lineage>
</organism>
<comment type="caution">
    <text evidence="2">The sequence shown here is derived from an EMBL/GenBank/DDBJ whole genome shotgun (WGS) entry which is preliminary data.</text>
</comment>
<evidence type="ECO:0000313" key="2">
    <source>
        <dbReference type="EMBL" id="GIQ92397.1"/>
    </source>
</evidence>